<dbReference type="AlphaFoldDB" id="A0A3M9X050"/>
<accession>A0A3M9X050</accession>
<sequence length="80" mass="9184">MTWQQMIENPDKYLPLITRLVGYYLMRDYRSDPDVPYLKWETIIPEAAALTTDEREFIEAGAGTVYFQSDPNPNAQGNGP</sequence>
<evidence type="ECO:0000313" key="2">
    <source>
        <dbReference type="Proteomes" id="UP000275436"/>
    </source>
</evidence>
<gene>
    <name evidence="1" type="ORF">DNR46_34320</name>
</gene>
<evidence type="ECO:0000313" key="1">
    <source>
        <dbReference type="EMBL" id="RNJ41407.1"/>
    </source>
</evidence>
<dbReference type="EMBL" id="QKOD01000020">
    <property type="protein sequence ID" value="RNJ41407.1"/>
    <property type="molecule type" value="Genomic_DNA"/>
</dbReference>
<dbReference type="Proteomes" id="UP000275436">
    <property type="component" value="Unassembled WGS sequence"/>
</dbReference>
<name>A0A3M9X050_9HYPH</name>
<proteinExistence type="predicted"/>
<dbReference type="RefSeq" id="WP_123170385.1">
    <property type="nucleotide sequence ID" value="NZ_QKOD01000020.1"/>
</dbReference>
<organism evidence="1 2">
    <name type="scientific">Mesorhizobium japonicum</name>
    <dbReference type="NCBI Taxonomy" id="2066070"/>
    <lineage>
        <taxon>Bacteria</taxon>
        <taxon>Pseudomonadati</taxon>
        <taxon>Pseudomonadota</taxon>
        <taxon>Alphaproteobacteria</taxon>
        <taxon>Hyphomicrobiales</taxon>
        <taxon>Phyllobacteriaceae</taxon>
        <taxon>Mesorhizobium</taxon>
    </lineage>
</organism>
<comment type="caution">
    <text evidence="1">The sequence shown here is derived from an EMBL/GenBank/DDBJ whole genome shotgun (WGS) entry which is preliminary data.</text>
</comment>
<reference evidence="1 2" key="1">
    <citation type="journal article" date="2018" name="Mol. Plant Microbe Interact.">
        <title>Taxonomically Different Co-Microsymbionts of a Relict Legume, Oxytropis popoviana, Have Complementary Sets of Symbiotic Genes and Together Increase the Efficiency of Plant Nodulation.</title>
        <authorList>
            <person name="Safronova V."/>
            <person name="Belimov A."/>
            <person name="Sazanova A."/>
            <person name="Chirak E."/>
            <person name="Verkhozina A."/>
            <person name="Kuznetsova I."/>
            <person name="Andronov E."/>
            <person name="Puhalsky J."/>
            <person name="Tikhonovich I."/>
        </authorList>
    </citation>
    <scope>NUCLEOTIDE SEQUENCE [LARGE SCALE GENOMIC DNA]</scope>
    <source>
        <strain evidence="1 2">Opo-235</strain>
    </source>
</reference>
<protein>
    <submittedName>
        <fullName evidence="1">Uncharacterized protein</fullName>
    </submittedName>
</protein>